<evidence type="ECO:0000256" key="1">
    <source>
        <dbReference type="SAM" id="MobiDB-lite"/>
    </source>
</evidence>
<accession>A0A7Z0EKM4</accession>
<evidence type="ECO:0000313" key="2">
    <source>
        <dbReference type="EMBL" id="NYJ33794.1"/>
    </source>
</evidence>
<feature type="region of interest" description="Disordered" evidence="1">
    <location>
        <begin position="352"/>
        <end position="375"/>
    </location>
</feature>
<dbReference type="InterPro" id="IPR028994">
    <property type="entry name" value="Integrin_alpha_N"/>
</dbReference>
<dbReference type="PROSITE" id="PS51257">
    <property type="entry name" value="PROKAR_LIPOPROTEIN"/>
    <property type="match status" value="1"/>
</dbReference>
<dbReference type="EMBL" id="JACCFS010000001">
    <property type="protein sequence ID" value="NYJ33794.1"/>
    <property type="molecule type" value="Genomic_DNA"/>
</dbReference>
<comment type="caution">
    <text evidence="2">The sequence shown here is derived from an EMBL/GenBank/DDBJ whole genome shotgun (WGS) entry which is preliminary data.</text>
</comment>
<sequence>MSPLRLAPLAGLLLVLTSCGNEPGAPPQEESGASGEDSSQESPEIRGYEAEPVPEGSGGDTVDDVNGDGFPDLLFLTDYDADHPEPDQMTPRNEFRRLMVVYGSAEGLDPATRTVLPPQVVQNVSVSGRGGPRRTGTADLDGDGFADVPVWTGPGPDLIEGETDGPRSAAVVWGGPTGPDPDAEPTPLPVASDEEWGPSYLAPVAGDFDGDGVADLAVAQESALGTDGSLLRVLYGPFDREGTPAGTARRPLDGWLGGLVPEPVPADGGPTRLLVRWGDDGEQPRNTLLMTGPGDPAAWDEADLRAGALAAFADLDGDGGTDLAIADDGSRNNEPGYETEAPEVDHRVNVYTDPATASPGEPVSGDLPRAEAESAGSSAHGLAACDLDGDGRSELAVGMRGLGVDLVRVADGGIEVDADARLVRRGPENGPLNTDPGTTREARVFSCADFDADGSGELVLEYGPGPEDTSPVRWWVTDGTGDESSFDSAAFTS</sequence>
<evidence type="ECO:0008006" key="4">
    <source>
        <dbReference type="Google" id="ProtNLM"/>
    </source>
</evidence>
<dbReference type="SUPFAM" id="SSF69318">
    <property type="entry name" value="Integrin alpha N-terminal domain"/>
    <property type="match status" value="2"/>
</dbReference>
<feature type="region of interest" description="Disordered" evidence="1">
    <location>
        <begin position="17"/>
        <end position="92"/>
    </location>
</feature>
<reference evidence="2 3" key="1">
    <citation type="submission" date="2020-07" db="EMBL/GenBank/DDBJ databases">
        <title>Sequencing the genomes of 1000 actinobacteria strains.</title>
        <authorList>
            <person name="Klenk H.-P."/>
        </authorList>
    </citation>
    <scope>NUCLEOTIDE SEQUENCE [LARGE SCALE GENOMIC DNA]</scope>
    <source>
        <strain evidence="2 3">DSM 44442</strain>
    </source>
</reference>
<dbReference type="Gene3D" id="2.130.10.130">
    <property type="entry name" value="Integrin alpha, N-terminal"/>
    <property type="match status" value="2"/>
</dbReference>
<dbReference type="RefSeq" id="WP_179822152.1">
    <property type="nucleotide sequence ID" value="NZ_JACCFS010000001.1"/>
</dbReference>
<proteinExistence type="predicted"/>
<feature type="region of interest" description="Disordered" evidence="1">
    <location>
        <begin position="109"/>
        <end position="200"/>
    </location>
</feature>
<protein>
    <recommendedName>
        <fullName evidence="4">VCBS repeat-containing protein</fullName>
    </recommendedName>
</protein>
<evidence type="ECO:0000313" key="3">
    <source>
        <dbReference type="Proteomes" id="UP000572051"/>
    </source>
</evidence>
<keyword evidence="3" id="KW-1185">Reference proteome</keyword>
<name>A0A7Z0EKM4_9ACTN</name>
<organism evidence="2 3">
    <name type="scientific">Nocardiopsis aegyptia</name>
    <dbReference type="NCBI Taxonomy" id="220378"/>
    <lineage>
        <taxon>Bacteria</taxon>
        <taxon>Bacillati</taxon>
        <taxon>Actinomycetota</taxon>
        <taxon>Actinomycetes</taxon>
        <taxon>Streptosporangiales</taxon>
        <taxon>Nocardiopsidaceae</taxon>
        <taxon>Nocardiopsis</taxon>
    </lineage>
</organism>
<gene>
    <name evidence="2" type="ORF">HNR10_001675</name>
</gene>
<dbReference type="Proteomes" id="UP000572051">
    <property type="component" value="Unassembled WGS sequence"/>
</dbReference>
<dbReference type="AlphaFoldDB" id="A0A7Z0EKM4"/>